<evidence type="ECO:0000313" key="10">
    <source>
        <dbReference type="Proteomes" id="UP000887226"/>
    </source>
</evidence>
<keyword evidence="4" id="KW-1133">Transmembrane helix</keyword>
<evidence type="ECO:0000256" key="7">
    <source>
        <dbReference type="SAM" id="SignalP"/>
    </source>
</evidence>
<dbReference type="Pfam" id="PF01822">
    <property type="entry name" value="WSC"/>
    <property type="match status" value="1"/>
</dbReference>
<keyword evidence="2" id="KW-0812">Transmembrane</keyword>
<dbReference type="EMBL" id="MU253905">
    <property type="protein sequence ID" value="KAG9244448.1"/>
    <property type="molecule type" value="Genomic_DNA"/>
</dbReference>
<evidence type="ECO:0000256" key="2">
    <source>
        <dbReference type="ARBA" id="ARBA00022692"/>
    </source>
</evidence>
<proteinExistence type="predicted"/>
<dbReference type="SMART" id="SM00321">
    <property type="entry name" value="WSC"/>
    <property type="match status" value="1"/>
</dbReference>
<keyword evidence="10" id="KW-1185">Reference proteome</keyword>
<evidence type="ECO:0000256" key="4">
    <source>
        <dbReference type="ARBA" id="ARBA00022989"/>
    </source>
</evidence>
<evidence type="ECO:0000313" key="9">
    <source>
        <dbReference type="EMBL" id="KAG9244448.1"/>
    </source>
</evidence>
<dbReference type="Proteomes" id="UP000887226">
    <property type="component" value="Unassembled WGS sequence"/>
</dbReference>
<gene>
    <name evidence="9" type="ORF">BJ878DRAFT_69535</name>
</gene>
<evidence type="ECO:0000259" key="8">
    <source>
        <dbReference type="PROSITE" id="PS51212"/>
    </source>
</evidence>
<evidence type="ECO:0000256" key="3">
    <source>
        <dbReference type="ARBA" id="ARBA00022729"/>
    </source>
</evidence>
<evidence type="ECO:0000256" key="6">
    <source>
        <dbReference type="ARBA" id="ARBA00023180"/>
    </source>
</evidence>
<keyword evidence="3 7" id="KW-0732">Signal</keyword>
<reference evidence="9" key="1">
    <citation type="journal article" date="2021" name="IMA Fungus">
        <title>Genomic characterization of three marine fungi, including Emericellopsis atlantica sp. nov. with signatures of a generalist lifestyle and marine biomass degradation.</title>
        <authorList>
            <person name="Hagestad O.C."/>
            <person name="Hou L."/>
            <person name="Andersen J.H."/>
            <person name="Hansen E.H."/>
            <person name="Altermark B."/>
            <person name="Li C."/>
            <person name="Kuhnert E."/>
            <person name="Cox R.J."/>
            <person name="Crous P.W."/>
            <person name="Spatafora J.W."/>
            <person name="Lail K."/>
            <person name="Amirebrahimi M."/>
            <person name="Lipzen A."/>
            <person name="Pangilinan J."/>
            <person name="Andreopoulos W."/>
            <person name="Hayes R.D."/>
            <person name="Ng V."/>
            <person name="Grigoriev I.V."/>
            <person name="Jackson S.A."/>
            <person name="Sutton T.D.S."/>
            <person name="Dobson A.D.W."/>
            <person name="Rama T."/>
        </authorList>
    </citation>
    <scope>NUCLEOTIDE SEQUENCE</scope>
    <source>
        <strain evidence="9">TRa3180A</strain>
    </source>
</reference>
<sequence>MLARLFVFLAALRFATAQIIYPGDGSWTYKGCYNETTSLNSTGLRALGDGPAVSNSNMTVSTCLAFCKGYQYAGLEYTKECYCSYTISSQSAQTADIQCDLACVANATQYCGGSLKLSVYAINHSTKGAATRMSEKGLLGVMALGITGGLSMI</sequence>
<name>A0A9P7Z2L9_9HELO</name>
<organism evidence="9 10">
    <name type="scientific">Calycina marina</name>
    <dbReference type="NCBI Taxonomy" id="1763456"/>
    <lineage>
        <taxon>Eukaryota</taxon>
        <taxon>Fungi</taxon>
        <taxon>Dikarya</taxon>
        <taxon>Ascomycota</taxon>
        <taxon>Pezizomycotina</taxon>
        <taxon>Leotiomycetes</taxon>
        <taxon>Helotiales</taxon>
        <taxon>Pezizellaceae</taxon>
        <taxon>Calycina</taxon>
    </lineage>
</organism>
<dbReference type="GO" id="GO:0005886">
    <property type="term" value="C:plasma membrane"/>
    <property type="evidence" value="ECO:0007669"/>
    <property type="project" value="TreeGrafter"/>
</dbReference>
<dbReference type="PANTHER" id="PTHR24269:SF16">
    <property type="entry name" value="PROTEIN SLG1"/>
    <property type="match status" value="1"/>
</dbReference>
<keyword evidence="6" id="KW-0325">Glycoprotein</keyword>
<dbReference type="InterPro" id="IPR051836">
    <property type="entry name" value="Kremen_rcpt"/>
</dbReference>
<keyword evidence="5" id="KW-0472">Membrane</keyword>
<dbReference type="PROSITE" id="PS51212">
    <property type="entry name" value="WSC"/>
    <property type="match status" value="1"/>
</dbReference>
<feature type="signal peptide" evidence="7">
    <location>
        <begin position="1"/>
        <end position="17"/>
    </location>
</feature>
<dbReference type="AlphaFoldDB" id="A0A9P7Z2L9"/>
<accession>A0A9P7Z2L9</accession>
<comment type="subcellular location">
    <subcellularLocation>
        <location evidence="1">Membrane</location>
        <topology evidence="1">Single-pass membrane protein</topology>
    </subcellularLocation>
</comment>
<protein>
    <submittedName>
        <fullName evidence="9">WSC domain-containing protein</fullName>
    </submittedName>
</protein>
<dbReference type="OrthoDB" id="5985073at2759"/>
<feature type="chain" id="PRO_5040228150" evidence="7">
    <location>
        <begin position="18"/>
        <end position="153"/>
    </location>
</feature>
<evidence type="ECO:0000256" key="5">
    <source>
        <dbReference type="ARBA" id="ARBA00023136"/>
    </source>
</evidence>
<comment type="caution">
    <text evidence="9">The sequence shown here is derived from an EMBL/GenBank/DDBJ whole genome shotgun (WGS) entry which is preliminary data.</text>
</comment>
<feature type="domain" description="WSC" evidence="8">
    <location>
        <begin position="26"/>
        <end position="123"/>
    </location>
</feature>
<evidence type="ECO:0000256" key="1">
    <source>
        <dbReference type="ARBA" id="ARBA00004167"/>
    </source>
</evidence>
<dbReference type="InterPro" id="IPR002889">
    <property type="entry name" value="WSC_carb-bd"/>
</dbReference>
<dbReference type="PANTHER" id="PTHR24269">
    <property type="entry name" value="KREMEN PROTEIN"/>
    <property type="match status" value="1"/>
</dbReference>